<feature type="region of interest" description="Disordered" evidence="1">
    <location>
        <begin position="26"/>
        <end position="51"/>
    </location>
</feature>
<gene>
    <name evidence="3" type="ordered locus">Fleli_2505</name>
</gene>
<protein>
    <submittedName>
        <fullName evidence="3">Fe-S-cluster-containing hydrogenase subunit</fullName>
    </submittedName>
</protein>
<dbReference type="KEGG" id="fli:Fleli_2505"/>
<feature type="compositionally biased region" description="Basic and acidic residues" evidence="1">
    <location>
        <begin position="26"/>
        <end position="39"/>
    </location>
</feature>
<dbReference type="Gene3D" id="3.30.2070.10">
    <property type="entry name" value="Formate dehydrogenase/DMSO reductase"/>
    <property type="match status" value="1"/>
</dbReference>
<feature type="domain" description="4Fe-4S ferredoxin-type" evidence="2">
    <location>
        <begin position="972"/>
        <end position="1001"/>
    </location>
</feature>
<proteinExistence type="predicted"/>
<dbReference type="RefSeq" id="WP_014798307.1">
    <property type="nucleotide sequence ID" value="NC_018018.1"/>
</dbReference>
<dbReference type="Gene3D" id="3.30.70.20">
    <property type="match status" value="2"/>
</dbReference>
<dbReference type="SUPFAM" id="SSF54862">
    <property type="entry name" value="4Fe-4S ferredoxins"/>
    <property type="match status" value="1"/>
</dbReference>
<name>I4ALN5_BERLS</name>
<dbReference type="eggNOG" id="COG0437">
    <property type="taxonomic scope" value="Bacteria"/>
</dbReference>
<dbReference type="eggNOG" id="COG0243">
    <property type="taxonomic scope" value="Bacteria"/>
</dbReference>
<organism evidence="3 4">
    <name type="scientific">Bernardetia litoralis (strain ATCC 23117 / DSM 6794 / NBRC 15988 / NCIMB 1366 / Fx l1 / Sio-4)</name>
    <name type="common">Flexibacter litoralis</name>
    <dbReference type="NCBI Taxonomy" id="880071"/>
    <lineage>
        <taxon>Bacteria</taxon>
        <taxon>Pseudomonadati</taxon>
        <taxon>Bacteroidota</taxon>
        <taxon>Cytophagia</taxon>
        <taxon>Cytophagales</taxon>
        <taxon>Bernardetiaceae</taxon>
        <taxon>Bernardetia</taxon>
    </lineage>
</organism>
<feature type="region of interest" description="Disordered" evidence="1">
    <location>
        <begin position="1125"/>
        <end position="1146"/>
    </location>
</feature>
<dbReference type="Pfam" id="PF12838">
    <property type="entry name" value="Fer4_7"/>
    <property type="match status" value="1"/>
</dbReference>
<dbReference type="Proteomes" id="UP000006054">
    <property type="component" value="Chromosome"/>
</dbReference>
<evidence type="ECO:0000313" key="3">
    <source>
        <dbReference type="EMBL" id="AFM04870.1"/>
    </source>
</evidence>
<keyword evidence="4" id="KW-1185">Reference proteome</keyword>
<dbReference type="InterPro" id="IPR030948">
    <property type="entry name" value="TAT_var_transloc_signal_dom"/>
</dbReference>
<dbReference type="PATRIC" id="fig|880071.3.peg.2494"/>
<evidence type="ECO:0000313" key="4">
    <source>
        <dbReference type="Proteomes" id="UP000006054"/>
    </source>
</evidence>
<dbReference type="EMBL" id="CP003345">
    <property type="protein sequence ID" value="AFM04870.1"/>
    <property type="molecule type" value="Genomic_DNA"/>
</dbReference>
<dbReference type="AlphaFoldDB" id="I4ALN5"/>
<feature type="domain" description="4Fe-4S ferredoxin-type" evidence="2">
    <location>
        <begin position="865"/>
        <end position="895"/>
    </location>
</feature>
<dbReference type="OrthoDB" id="9779457at2"/>
<evidence type="ECO:0000259" key="2">
    <source>
        <dbReference type="PROSITE" id="PS51379"/>
    </source>
</evidence>
<evidence type="ECO:0000256" key="1">
    <source>
        <dbReference type="SAM" id="MobiDB-lite"/>
    </source>
</evidence>
<dbReference type="CDD" id="cd10551">
    <property type="entry name" value="PsrB"/>
    <property type="match status" value="1"/>
</dbReference>
<dbReference type="STRING" id="880071.Fleli_2505"/>
<feature type="compositionally biased region" description="Polar residues" evidence="1">
    <location>
        <begin position="1129"/>
        <end position="1138"/>
    </location>
</feature>
<sequence length="1146" mass="127126">MKLSERIYWKGIEQLKNEPEFIQNAEKEFPQDLKMKDAYGDNTEEEDDDVTKSSRRDFLKVMGFSVAAVSLTACEAPVRHTIPYLTAPEEIIPTVPNYYASTYVEGGEASPVVIKTREGRPIFVDGNAFSPLSKGKVNARISASVLGLYDSEKEKHPLKDKEKADWKTIDTEISSKISSLGSNLRLVSQTVVSPTTQKLINEFCAKTGAKHVSYDPVSVSGMMEANYRSFGRKVVPSYNFDKAELIVSINADFLGFWLSQVEHSVQYAKTRKISEKKQTMSRHYQIESVYSNTGALADYRLPISPSQEGAIVAALYKAIGGNAGGSFKFENAVLDKNYQQLIKDLKAANGKALVVSGSNDPDVQQLVNAINQKLGSYGSTIDMQNPSHQRKGDDKQMNDFVKDLQGGAGVIFYNCNPVYDHPKGNDIAAALPKAKLSVSTSDRVDATANFCTYLTPDRHYLESWNDAEPKAGHLSLIQPTINPIFDTRQFQDSLMAWSGMEGDYYTYLRKTWQNKGLSMKGMSFDNFWKKVLHDGVYTEKGNSSSSLAAIVTETPTTDSLATSDVETPIVATEDESVVSSSTGLAYTDADWSSVIANINKNYKTTVPTEGSEVELVVYAAPVMGTGSMANNPWIQETPDPITKLTWGHAVLVSMLKAKELGFETVEIKTSQAKVTVDGTPYLLPVIIQPGMPSNTIAISLGYGHQENDDSNKNNNLGKVSVEAGGANAYKMLHVRDGFIQYARTNGVTIESAGETEKIARTQTHQTYLGRETIIQEAILKDYQDVDKLIAKKYTPKITMDGKKVDPNDISIWDINSDGYGSESDEITKYDKKETAKPGTEDNWLIRQRDDDEYAADTFEYNLHHWGMVIDLNTCTGCSACLVACSIENNVPIVGKTEVENRREMHWMRIDRYYTSSIKLAHGASPAASDYAKLKDVSENPEVVFQPMMCQHCNNAPCETVCPVAATTHSSEGLNQMTYNRCVGTKYCANNCPYKVRRFNWFKYHNNQEFDYNMNSALGKMVLNPDVTVRSRGVMEKCSLCVQRIQEGKLAAKRESRKVRDGEVVTACASACPTNAITFGDLNDKNSEIVKVLEPELAKRAYNVLQEINTRPNVWYLTKVRNQEEEFVPSSGSATQSADKTTEAAHS</sequence>
<reference evidence="4" key="1">
    <citation type="submission" date="2012-06" db="EMBL/GenBank/DDBJ databases">
        <title>The complete genome of Flexibacter litoralis DSM 6794.</title>
        <authorList>
            <person name="Lucas S."/>
            <person name="Copeland A."/>
            <person name="Lapidus A."/>
            <person name="Glavina del Rio T."/>
            <person name="Dalin E."/>
            <person name="Tice H."/>
            <person name="Bruce D."/>
            <person name="Goodwin L."/>
            <person name="Pitluck S."/>
            <person name="Peters L."/>
            <person name="Ovchinnikova G."/>
            <person name="Lu M."/>
            <person name="Kyrpides N."/>
            <person name="Mavromatis K."/>
            <person name="Ivanova N."/>
            <person name="Brettin T."/>
            <person name="Detter J.C."/>
            <person name="Han C."/>
            <person name="Larimer F."/>
            <person name="Land M."/>
            <person name="Hauser L."/>
            <person name="Markowitz V."/>
            <person name="Cheng J.-F."/>
            <person name="Hugenholtz P."/>
            <person name="Woyke T."/>
            <person name="Wu D."/>
            <person name="Spring S."/>
            <person name="Lang E."/>
            <person name="Kopitz M."/>
            <person name="Brambilla E."/>
            <person name="Klenk H.-P."/>
            <person name="Eisen J.A."/>
        </authorList>
    </citation>
    <scope>NUCLEOTIDE SEQUENCE [LARGE SCALE GENOMIC DNA]</scope>
    <source>
        <strain evidence="4">ATCC 23117 / DSM 6794 / NBRC 15988 / NCIMB 1366 / Sio-4</strain>
    </source>
</reference>
<dbReference type="Gene3D" id="3.40.50.740">
    <property type="match status" value="1"/>
</dbReference>
<dbReference type="PANTHER" id="PTHR42783">
    <property type="entry name" value="GLUTAMATE SYNTHASE [NADPH] SMALL CHAIN"/>
    <property type="match status" value="1"/>
</dbReference>
<feature type="domain" description="4Fe-4S ferredoxin-type" evidence="2">
    <location>
        <begin position="940"/>
        <end position="971"/>
    </location>
</feature>
<dbReference type="SUPFAM" id="SSF53706">
    <property type="entry name" value="Formate dehydrogenase/DMSO reductase, domains 1-3"/>
    <property type="match status" value="1"/>
</dbReference>
<accession>I4ALN5</accession>
<dbReference type="PROSITE" id="PS51379">
    <property type="entry name" value="4FE4S_FER_2"/>
    <property type="match status" value="3"/>
</dbReference>
<dbReference type="HOGENOM" id="CLU_306470_0_0_10"/>
<dbReference type="NCBIfam" id="TIGR04519">
    <property type="entry name" value="MoCo_extend_TAT"/>
    <property type="match status" value="1"/>
</dbReference>
<dbReference type="InterPro" id="IPR017896">
    <property type="entry name" value="4Fe4S_Fe-S-bd"/>
</dbReference>
<dbReference type="PANTHER" id="PTHR42783:SF3">
    <property type="entry name" value="GLUTAMATE SYNTHASE [NADPH] SMALL CHAIN-RELATED"/>
    <property type="match status" value="1"/>
</dbReference>